<dbReference type="AlphaFoldDB" id="X1JJ68"/>
<feature type="non-terminal residue" evidence="1">
    <location>
        <position position="169"/>
    </location>
</feature>
<protein>
    <submittedName>
        <fullName evidence="1">Uncharacterized protein</fullName>
    </submittedName>
</protein>
<feature type="non-terminal residue" evidence="1">
    <location>
        <position position="1"/>
    </location>
</feature>
<name>X1JJ68_9ZZZZ</name>
<gene>
    <name evidence="1" type="ORF">S03H2_67838</name>
</gene>
<proteinExistence type="predicted"/>
<evidence type="ECO:0000313" key="1">
    <source>
        <dbReference type="EMBL" id="GAH78334.1"/>
    </source>
</evidence>
<reference evidence="1" key="1">
    <citation type="journal article" date="2014" name="Front. Microbiol.">
        <title>High frequency of phylogenetically diverse reductive dehalogenase-homologous genes in deep subseafloor sedimentary metagenomes.</title>
        <authorList>
            <person name="Kawai M."/>
            <person name="Futagami T."/>
            <person name="Toyoda A."/>
            <person name="Takaki Y."/>
            <person name="Nishi S."/>
            <person name="Hori S."/>
            <person name="Arai W."/>
            <person name="Tsubouchi T."/>
            <person name="Morono Y."/>
            <person name="Uchiyama I."/>
            <person name="Ito T."/>
            <person name="Fujiyama A."/>
            <person name="Inagaki F."/>
            <person name="Takami H."/>
        </authorList>
    </citation>
    <scope>NUCLEOTIDE SEQUENCE</scope>
    <source>
        <strain evidence="1">Expedition CK06-06</strain>
    </source>
</reference>
<organism evidence="1">
    <name type="scientific">marine sediment metagenome</name>
    <dbReference type="NCBI Taxonomy" id="412755"/>
    <lineage>
        <taxon>unclassified sequences</taxon>
        <taxon>metagenomes</taxon>
        <taxon>ecological metagenomes</taxon>
    </lineage>
</organism>
<accession>X1JJ68</accession>
<sequence>QPPYIKKWRTMKPRGDKWRMSIPSQLQQAFNIKRGDQIKFKAEETIKNYYSTLQLWGYVMSTQITYDYDNPKKPERQRHVELNGTDFINEFSINIRSDADVFNERIINLMKHLLASYGNLPANEDYLTVLSDFCEETIIGYILEQPLTESENRYAEVKLWGTQSGNLMG</sequence>
<dbReference type="EMBL" id="BARU01044493">
    <property type="protein sequence ID" value="GAH78334.1"/>
    <property type="molecule type" value="Genomic_DNA"/>
</dbReference>
<comment type="caution">
    <text evidence="1">The sequence shown here is derived from an EMBL/GenBank/DDBJ whole genome shotgun (WGS) entry which is preliminary data.</text>
</comment>